<dbReference type="Pfam" id="PF13649">
    <property type="entry name" value="Methyltransf_25"/>
    <property type="match status" value="1"/>
</dbReference>
<protein>
    <submittedName>
        <fullName evidence="3">Class I SAM-dependent methyltransferase</fullName>
    </submittedName>
</protein>
<dbReference type="PANTHER" id="PTHR43861:SF3">
    <property type="entry name" value="PUTATIVE (AFU_ORTHOLOGUE AFUA_2G14390)-RELATED"/>
    <property type="match status" value="1"/>
</dbReference>
<evidence type="ECO:0000259" key="2">
    <source>
        <dbReference type="Pfam" id="PF13649"/>
    </source>
</evidence>
<evidence type="ECO:0000313" key="3">
    <source>
        <dbReference type="EMBL" id="QQD18802.1"/>
    </source>
</evidence>
<dbReference type="Gene3D" id="3.40.50.150">
    <property type="entry name" value="Vaccinia Virus protein VP39"/>
    <property type="match status" value="1"/>
</dbReference>
<dbReference type="RefSeq" id="WP_198570291.1">
    <property type="nucleotide sequence ID" value="NZ_CP066167.1"/>
</dbReference>
<dbReference type="PANTHER" id="PTHR43861">
    <property type="entry name" value="TRANS-ACONITATE 2-METHYLTRANSFERASE-RELATED"/>
    <property type="match status" value="1"/>
</dbReference>
<feature type="domain" description="Methyltransferase" evidence="2">
    <location>
        <begin position="33"/>
        <end position="125"/>
    </location>
</feature>
<proteinExistence type="predicted"/>
<name>A0A7T4UQS1_9GAMM</name>
<dbReference type="SUPFAM" id="SSF53335">
    <property type="entry name" value="S-adenosyl-L-methionine-dependent methyltransferases"/>
    <property type="match status" value="1"/>
</dbReference>
<dbReference type="KEGG" id="snan:I6N98_02755"/>
<sequence length="238" mass="26441">MWNDRYNTPDYVYGESPNDFLARHYSRIPKGKVLCLAEGEGRNAVFLARQGYQVTAVDASDVGLNKAQRLAQKHGVTIHCVHADLAEYDLGSTQWDGIVAIFCHLPPAVRQRVHQQVPQALKRGGVFLLEAYTPRQLKFGTGGPGDITLLMDKRTLQDELQGLEFEHLKELERDVVEGTFHTGRAAVVQVVAVNPARRYQVSSHRGGAVHKVRYVESGGGDSDPNCRVCQPAIKPRDE</sequence>
<accession>A0A7T4UQS1</accession>
<reference evidence="3 4" key="1">
    <citation type="submission" date="2020-12" db="EMBL/GenBank/DDBJ databases">
        <authorList>
            <person name="Shan Y."/>
        </authorList>
    </citation>
    <scope>NUCLEOTIDE SEQUENCE [LARGE SCALE GENOMIC DNA]</scope>
    <source>
        <strain evidence="4">csc3.9</strain>
    </source>
</reference>
<dbReference type="InterPro" id="IPR041698">
    <property type="entry name" value="Methyltransf_25"/>
</dbReference>
<dbReference type="GO" id="GO:0008168">
    <property type="term" value="F:methyltransferase activity"/>
    <property type="evidence" value="ECO:0007669"/>
    <property type="project" value="UniProtKB-KW"/>
</dbReference>
<keyword evidence="1 3" id="KW-0808">Transferase</keyword>
<dbReference type="EMBL" id="CP066167">
    <property type="protein sequence ID" value="QQD18802.1"/>
    <property type="molecule type" value="Genomic_DNA"/>
</dbReference>
<organism evidence="3 4">
    <name type="scientific">Spongiibacter nanhainus</name>
    <dbReference type="NCBI Taxonomy" id="2794344"/>
    <lineage>
        <taxon>Bacteria</taxon>
        <taxon>Pseudomonadati</taxon>
        <taxon>Pseudomonadota</taxon>
        <taxon>Gammaproteobacteria</taxon>
        <taxon>Cellvibrionales</taxon>
        <taxon>Spongiibacteraceae</taxon>
        <taxon>Spongiibacter</taxon>
    </lineage>
</organism>
<dbReference type="AlphaFoldDB" id="A0A7T4UQS1"/>
<dbReference type="InterPro" id="IPR029063">
    <property type="entry name" value="SAM-dependent_MTases_sf"/>
</dbReference>
<keyword evidence="3" id="KW-0489">Methyltransferase</keyword>
<keyword evidence="4" id="KW-1185">Reference proteome</keyword>
<evidence type="ECO:0000313" key="4">
    <source>
        <dbReference type="Proteomes" id="UP000596063"/>
    </source>
</evidence>
<gene>
    <name evidence="3" type="ORF">I6N98_02755</name>
</gene>
<dbReference type="CDD" id="cd02440">
    <property type="entry name" value="AdoMet_MTases"/>
    <property type="match status" value="1"/>
</dbReference>
<evidence type="ECO:0000256" key="1">
    <source>
        <dbReference type="ARBA" id="ARBA00022679"/>
    </source>
</evidence>
<dbReference type="GO" id="GO:0032259">
    <property type="term" value="P:methylation"/>
    <property type="evidence" value="ECO:0007669"/>
    <property type="project" value="UniProtKB-KW"/>
</dbReference>
<dbReference type="Proteomes" id="UP000596063">
    <property type="component" value="Chromosome"/>
</dbReference>